<dbReference type="Proteomes" id="UP001434883">
    <property type="component" value="Unassembled WGS sequence"/>
</dbReference>
<sequence length="111" mass="12589">MTHPDIAELSDCLKHEQVSLEGNFLIAVLSINPEYLALFRFDDFHNKLCFTGSFGHDVFIGEAVVAQFFSSDYWSLQQLITHLPVPFYTKNSNIKYLIGLNGNMVDAMISK</sequence>
<keyword evidence="2" id="KW-1185">Reference proteome</keyword>
<accession>A0ABV0R9L5</accession>
<gene>
    <name evidence="1" type="ORF">XENOCAPTIV_010685</name>
</gene>
<protein>
    <submittedName>
        <fullName evidence="1">Uncharacterized protein</fullName>
    </submittedName>
</protein>
<comment type="caution">
    <text evidence="1">The sequence shown here is derived from an EMBL/GenBank/DDBJ whole genome shotgun (WGS) entry which is preliminary data.</text>
</comment>
<evidence type="ECO:0000313" key="1">
    <source>
        <dbReference type="EMBL" id="MEQ2204268.1"/>
    </source>
</evidence>
<proteinExistence type="predicted"/>
<organism evidence="1 2">
    <name type="scientific">Xenoophorus captivus</name>
    <dbReference type="NCBI Taxonomy" id="1517983"/>
    <lineage>
        <taxon>Eukaryota</taxon>
        <taxon>Metazoa</taxon>
        <taxon>Chordata</taxon>
        <taxon>Craniata</taxon>
        <taxon>Vertebrata</taxon>
        <taxon>Euteleostomi</taxon>
        <taxon>Actinopterygii</taxon>
        <taxon>Neopterygii</taxon>
        <taxon>Teleostei</taxon>
        <taxon>Neoteleostei</taxon>
        <taxon>Acanthomorphata</taxon>
        <taxon>Ovalentaria</taxon>
        <taxon>Atherinomorphae</taxon>
        <taxon>Cyprinodontiformes</taxon>
        <taxon>Goodeidae</taxon>
        <taxon>Xenoophorus</taxon>
    </lineage>
</organism>
<evidence type="ECO:0000313" key="2">
    <source>
        <dbReference type="Proteomes" id="UP001434883"/>
    </source>
</evidence>
<dbReference type="EMBL" id="JAHRIN010035933">
    <property type="protein sequence ID" value="MEQ2204268.1"/>
    <property type="molecule type" value="Genomic_DNA"/>
</dbReference>
<name>A0ABV0R9L5_9TELE</name>
<reference evidence="1 2" key="1">
    <citation type="submission" date="2021-06" db="EMBL/GenBank/DDBJ databases">
        <authorList>
            <person name="Palmer J.M."/>
        </authorList>
    </citation>
    <scope>NUCLEOTIDE SEQUENCE [LARGE SCALE GENOMIC DNA]</scope>
    <source>
        <strain evidence="1 2">XC_2019</strain>
        <tissue evidence="1">Muscle</tissue>
    </source>
</reference>